<evidence type="ECO:0000256" key="12">
    <source>
        <dbReference type="ARBA" id="ARBA00049406"/>
    </source>
</evidence>
<dbReference type="AlphaFoldDB" id="A0A918EV95"/>
<evidence type="ECO:0000313" key="16">
    <source>
        <dbReference type="EMBL" id="GGQ70418.1"/>
    </source>
</evidence>
<comment type="caution">
    <text evidence="16">The sequence shown here is derived from an EMBL/GenBank/DDBJ whole genome shotgun (WGS) entry which is preliminary data.</text>
</comment>
<dbReference type="Pfam" id="PF03313">
    <property type="entry name" value="SDH_alpha"/>
    <property type="match status" value="1"/>
</dbReference>
<dbReference type="Proteomes" id="UP000620156">
    <property type="component" value="Unassembled WGS sequence"/>
</dbReference>
<dbReference type="GO" id="GO:0046872">
    <property type="term" value="F:metal ion binding"/>
    <property type="evidence" value="ECO:0007669"/>
    <property type="project" value="UniProtKB-KW"/>
</dbReference>
<evidence type="ECO:0000259" key="14">
    <source>
        <dbReference type="Pfam" id="PF03313"/>
    </source>
</evidence>
<keyword evidence="8 13" id="KW-0479">Metal-binding</keyword>
<evidence type="ECO:0000256" key="11">
    <source>
        <dbReference type="ARBA" id="ARBA00023239"/>
    </source>
</evidence>
<evidence type="ECO:0000259" key="15">
    <source>
        <dbReference type="Pfam" id="PF03315"/>
    </source>
</evidence>
<feature type="domain" description="Serine dehydratase beta chain" evidence="15">
    <location>
        <begin position="4"/>
        <end position="157"/>
    </location>
</feature>
<evidence type="ECO:0000256" key="4">
    <source>
        <dbReference type="ARBA" id="ARBA00012093"/>
    </source>
</evidence>
<evidence type="ECO:0000313" key="17">
    <source>
        <dbReference type="Proteomes" id="UP000620156"/>
    </source>
</evidence>
<evidence type="ECO:0000256" key="13">
    <source>
        <dbReference type="RuleBase" id="RU366059"/>
    </source>
</evidence>
<dbReference type="Gene3D" id="3.30.1330.90">
    <property type="entry name" value="D-3-phosphoglycerate dehydrogenase, domain 3"/>
    <property type="match status" value="1"/>
</dbReference>
<sequence>MAISVFDLFSVGIGPSSSHTVGPMRAARMFARRLRNEGLLPSAARVRAELYGSLGATGHGHGTPKAVLLGLMGDSPRTVDVETADERVERIRETGRIALLGDHESPFAYDDDLVLHRRETLPYHANGMTLWAYDAQGAELLTKTYYSVGGGFVVDEDAVGADRIVLDDTALKYPFRTGDELLRLTKETGLSISSLMLENERAWRTEEEIRAGLLEIWRVMRECVARGMSREGILPGGLRVRRRAAVTARQLRAEGDAAARAMEWITLYAMAVNEENAAGGRVVTAPTNGAAGIIPAVLHYYMDFVPGADEDGVVRFLLAAGAIGMLFKENASISGAEVGCQGEVGSACSMAAGALAEVLGGTPEQVENAAEIGMEHNLGLTCDPVGGLVQIPCIERNGMAAVKAVTAARMAMRGDGTHKVSLDKVIKTMKDTGADMSVKYKETARGGLAVNIIEC</sequence>
<dbReference type="InterPro" id="IPR004644">
    <property type="entry name" value="Fe-S_L-Ser_mono"/>
</dbReference>
<dbReference type="Pfam" id="PF03315">
    <property type="entry name" value="SDH_beta"/>
    <property type="match status" value="1"/>
</dbReference>
<proteinExistence type="inferred from homology"/>
<evidence type="ECO:0000256" key="7">
    <source>
        <dbReference type="ARBA" id="ARBA00022485"/>
    </source>
</evidence>
<evidence type="ECO:0000256" key="6">
    <source>
        <dbReference type="ARBA" id="ARBA00022432"/>
    </source>
</evidence>
<name>A0A918EV95_9ACTN</name>
<evidence type="ECO:0000256" key="2">
    <source>
        <dbReference type="ARBA" id="ARBA00004742"/>
    </source>
</evidence>
<dbReference type="InterPro" id="IPR005130">
    <property type="entry name" value="Ser_deHydtase-like_asu"/>
</dbReference>
<keyword evidence="10 13" id="KW-0411">Iron-sulfur</keyword>
<comment type="similarity">
    <text evidence="3 13">Belongs to the iron-sulfur dependent L-serine dehydratase family.</text>
</comment>
<dbReference type="GO" id="GO:0003941">
    <property type="term" value="F:L-serine ammonia-lyase activity"/>
    <property type="evidence" value="ECO:0007669"/>
    <property type="project" value="UniProtKB-UniRule"/>
</dbReference>
<dbReference type="EC" id="4.3.1.17" evidence="4 13"/>
<evidence type="ECO:0000256" key="1">
    <source>
        <dbReference type="ARBA" id="ARBA00001966"/>
    </source>
</evidence>
<protein>
    <recommendedName>
        <fullName evidence="5 13">L-serine dehydratase</fullName>
        <ecNumber evidence="4 13">4.3.1.17</ecNumber>
    </recommendedName>
</protein>
<accession>A0A918EV95</accession>
<comment type="pathway">
    <text evidence="2">Carbohydrate biosynthesis; gluconeogenesis.</text>
</comment>
<reference evidence="16" key="1">
    <citation type="journal article" date="2014" name="Int. J. Syst. Evol. Microbiol.">
        <title>Complete genome sequence of Corynebacterium casei LMG S-19264T (=DSM 44701T), isolated from a smear-ripened cheese.</title>
        <authorList>
            <consortium name="US DOE Joint Genome Institute (JGI-PGF)"/>
            <person name="Walter F."/>
            <person name="Albersmeier A."/>
            <person name="Kalinowski J."/>
            <person name="Ruckert C."/>
        </authorList>
    </citation>
    <scope>NUCLEOTIDE SEQUENCE</scope>
    <source>
        <strain evidence="16">JCM 3131</strain>
    </source>
</reference>
<evidence type="ECO:0000256" key="9">
    <source>
        <dbReference type="ARBA" id="ARBA00023004"/>
    </source>
</evidence>
<dbReference type="GO" id="GO:0051539">
    <property type="term" value="F:4 iron, 4 sulfur cluster binding"/>
    <property type="evidence" value="ECO:0007669"/>
    <property type="project" value="UniProtKB-UniRule"/>
</dbReference>
<evidence type="ECO:0000256" key="5">
    <source>
        <dbReference type="ARBA" id="ARBA00018995"/>
    </source>
</evidence>
<dbReference type="FunFam" id="3.30.1330.90:FF:000001">
    <property type="entry name" value="L-serine ammonia-lyase 1"/>
    <property type="match status" value="1"/>
</dbReference>
<evidence type="ECO:0000256" key="3">
    <source>
        <dbReference type="ARBA" id="ARBA00008636"/>
    </source>
</evidence>
<dbReference type="InterPro" id="IPR005131">
    <property type="entry name" value="Ser_deHydtase_bsu"/>
</dbReference>
<keyword evidence="11 13" id="KW-0456">Lyase</keyword>
<feature type="domain" description="Serine dehydratase-like alpha subunit" evidence="14">
    <location>
        <begin position="187"/>
        <end position="449"/>
    </location>
</feature>
<gene>
    <name evidence="16" type="primary">sdaA</name>
    <name evidence="16" type="ORF">GCM10010145_45000</name>
</gene>
<comment type="catalytic activity">
    <reaction evidence="12 13">
        <text>L-serine = pyruvate + NH4(+)</text>
        <dbReference type="Rhea" id="RHEA:19169"/>
        <dbReference type="ChEBI" id="CHEBI:15361"/>
        <dbReference type="ChEBI" id="CHEBI:28938"/>
        <dbReference type="ChEBI" id="CHEBI:33384"/>
        <dbReference type="EC" id="4.3.1.17"/>
    </reaction>
</comment>
<dbReference type="EMBL" id="BMQK01000011">
    <property type="protein sequence ID" value="GGQ70418.1"/>
    <property type="molecule type" value="Genomic_DNA"/>
</dbReference>
<dbReference type="GO" id="GO:0006094">
    <property type="term" value="P:gluconeogenesis"/>
    <property type="evidence" value="ECO:0007669"/>
    <property type="project" value="UniProtKB-KW"/>
</dbReference>
<dbReference type="NCBIfam" id="TIGR00720">
    <property type="entry name" value="sda_mono"/>
    <property type="match status" value="1"/>
</dbReference>
<evidence type="ECO:0000256" key="8">
    <source>
        <dbReference type="ARBA" id="ARBA00022723"/>
    </source>
</evidence>
<keyword evidence="9 13" id="KW-0408">Iron</keyword>
<dbReference type="RefSeq" id="WP_189218690.1">
    <property type="nucleotide sequence ID" value="NZ_BMQK01000011.1"/>
</dbReference>
<keyword evidence="6 13" id="KW-0312">Gluconeogenesis</keyword>
<dbReference type="SUPFAM" id="SSF143548">
    <property type="entry name" value="Serine metabolism enzymes domain"/>
    <property type="match status" value="1"/>
</dbReference>
<keyword evidence="17" id="KW-1185">Reference proteome</keyword>
<dbReference type="PANTHER" id="PTHR30182">
    <property type="entry name" value="L-SERINE DEHYDRATASE"/>
    <property type="match status" value="1"/>
</dbReference>
<reference evidence="16" key="2">
    <citation type="submission" date="2020-09" db="EMBL/GenBank/DDBJ databases">
        <authorList>
            <person name="Sun Q."/>
            <person name="Ohkuma M."/>
        </authorList>
    </citation>
    <scope>NUCLEOTIDE SEQUENCE</scope>
    <source>
        <strain evidence="16">JCM 3131</strain>
    </source>
</reference>
<organism evidence="16 17">
    <name type="scientific">Streptomyces ruber</name>
    <dbReference type="NCBI Taxonomy" id="83378"/>
    <lineage>
        <taxon>Bacteria</taxon>
        <taxon>Bacillati</taxon>
        <taxon>Actinomycetota</taxon>
        <taxon>Actinomycetes</taxon>
        <taxon>Kitasatosporales</taxon>
        <taxon>Streptomycetaceae</taxon>
        <taxon>Streptomyces</taxon>
    </lineage>
</organism>
<evidence type="ECO:0000256" key="10">
    <source>
        <dbReference type="ARBA" id="ARBA00023014"/>
    </source>
</evidence>
<keyword evidence="7 13" id="KW-0004">4Fe-4S</keyword>
<dbReference type="InterPro" id="IPR029009">
    <property type="entry name" value="ASB_dom_sf"/>
</dbReference>
<comment type="cofactor">
    <cofactor evidence="1 13">
        <name>[4Fe-4S] cluster</name>
        <dbReference type="ChEBI" id="CHEBI:49883"/>
    </cofactor>
</comment>
<dbReference type="InterPro" id="IPR051318">
    <property type="entry name" value="Fe-S_L-Ser"/>
</dbReference>
<dbReference type="PANTHER" id="PTHR30182:SF1">
    <property type="entry name" value="L-SERINE DEHYDRATASE 1"/>
    <property type="match status" value="1"/>
</dbReference>